<reference evidence="2" key="1">
    <citation type="submission" date="2021-02" db="EMBL/GenBank/DDBJ databases">
        <authorList>
            <person name="Dougan E. K."/>
            <person name="Rhodes N."/>
            <person name="Thang M."/>
            <person name="Chan C."/>
        </authorList>
    </citation>
    <scope>NUCLEOTIDE SEQUENCE</scope>
</reference>
<accession>A0A813L8M6</accession>
<evidence type="ECO:0000313" key="2">
    <source>
        <dbReference type="EMBL" id="CAE8721735.1"/>
    </source>
</evidence>
<proteinExistence type="predicted"/>
<feature type="compositionally biased region" description="Low complexity" evidence="1">
    <location>
        <begin position="56"/>
        <end position="81"/>
    </location>
</feature>
<gene>
    <name evidence="2" type="ORF">PGLA2088_LOCUS42101</name>
</gene>
<evidence type="ECO:0000256" key="1">
    <source>
        <dbReference type="SAM" id="MobiDB-lite"/>
    </source>
</evidence>
<protein>
    <submittedName>
        <fullName evidence="2">Uncharacterized protein</fullName>
    </submittedName>
</protein>
<organism evidence="2 3">
    <name type="scientific">Polarella glacialis</name>
    <name type="common">Dinoflagellate</name>
    <dbReference type="NCBI Taxonomy" id="89957"/>
    <lineage>
        <taxon>Eukaryota</taxon>
        <taxon>Sar</taxon>
        <taxon>Alveolata</taxon>
        <taxon>Dinophyceae</taxon>
        <taxon>Suessiales</taxon>
        <taxon>Suessiaceae</taxon>
        <taxon>Polarella</taxon>
    </lineage>
</organism>
<dbReference type="Proteomes" id="UP000626109">
    <property type="component" value="Unassembled WGS sequence"/>
</dbReference>
<name>A0A813L8M6_POLGL</name>
<dbReference type="EMBL" id="CAJNNW010034141">
    <property type="protein sequence ID" value="CAE8721735.1"/>
    <property type="molecule type" value="Genomic_DNA"/>
</dbReference>
<evidence type="ECO:0000313" key="3">
    <source>
        <dbReference type="Proteomes" id="UP000626109"/>
    </source>
</evidence>
<dbReference type="AlphaFoldDB" id="A0A813L8M6"/>
<comment type="caution">
    <text evidence="2">The sequence shown here is derived from an EMBL/GenBank/DDBJ whole genome shotgun (WGS) entry which is preliminary data.</text>
</comment>
<sequence>MNPKTHLVDITTVSCKWRMATGKSRIAGGRKLVANMISNKKKNNNNDNNHNKKNNNHNNKNNNSSSSNNNNDNNNNSNHNNTNHKQINPSAKHLWNPSLF</sequence>
<feature type="region of interest" description="Disordered" evidence="1">
    <location>
        <begin position="22"/>
        <end position="100"/>
    </location>
</feature>